<evidence type="ECO:0000313" key="2">
    <source>
        <dbReference type="EMBL" id="QNM13684.1"/>
    </source>
</evidence>
<reference evidence="2 3" key="1">
    <citation type="submission" date="2020-08" db="EMBL/GenBank/DDBJ databases">
        <authorList>
            <person name="Liu C."/>
            <person name="Sun Q."/>
        </authorList>
    </citation>
    <scope>NUCLEOTIDE SEQUENCE [LARGE SCALE GENOMIC DNA]</scope>
    <source>
        <strain evidence="2 3">NSJ-61</strain>
    </source>
</reference>
<dbReference type="Gene3D" id="2.60.120.460">
    <property type="entry name" value="YjbQ-like"/>
    <property type="match status" value="1"/>
</dbReference>
<dbReference type="InterPro" id="IPR001602">
    <property type="entry name" value="UPF0047_YjbQ-like"/>
</dbReference>
<dbReference type="PANTHER" id="PTHR30615">
    <property type="entry name" value="UNCHARACTERIZED PROTEIN YJBQ-RELATED"/>
    <property type="match status" value="1"/>
</dbReference>
<dbReference type="PANTHER" id="PTHR30615:SF8">
    <property type="entry name" value="UPF0047 PROTEIN C4A8.02C"/>
    <property type="match status" value="1"/>
</dbReference>
<dbReference type="NCBIfam" id="TIGR00149">
    <property type="entry name" value="TIGR00149_YjbQ"/>
    <property type="match status" value="1"/>
</dbReference>
<evidence type="ECO:0000313" key="3">
    <source>
        <dbReference type="Proteomes" id="UP000515856"/>
    </source>
</evidence>
<dbReference type="InterPro" id="IPR035917">
    <property type="entry name" value="YjbQ-like_sf"/>
</dbReference>
<keyword evidence="3" id="KW-1185">Reference proteome</keyword>
<dbReference type="Proteomes" id="UP000515856">
    <property type="component" value="Chromosome"/>
</dbReference>
<dbReference type="Pfam" id="PF01894">
    <property type="entry name" value="YjbQ"/>
    <property type="match status" value="1"/>
</dbReference>
<evidence type="ECO:0000256" key="1">
    <source>
        <dbReference type="ARBA" id="ARBA00005534"/>
    </source>
</evidence>
<name>A0A7G9GSA2_9FIRM</name>
<comment type="similarity">
    <text evidence="1">Belongs to the UPF0047 family.</text>
</comment>
<dbReference type="AlphaFoldDB" id="A0A7G9GSA2"/>
<dbReference type="EMBL" id="CP060636">
    <property type="protein sequence ID" value="QNM13684.1"/>
    <property type="molecule type" value="Genomic_DNA"/>
</dbReference>
<dbReference type="RefSeq" id="WP_117454655.1">
    <property type="nucleotide sequence ID" value="NZ_CP060636.1"/>
</dbReference>
<dbReference type="SUPFAM" id="SSF111038">
    <property type="entry name" value="YjbQ-like"/>
    <property type="match status" value="1"/>
</dbReference>
<dbReference type="KEGG" id="ehn:H9Q80_07010"/>
<accession>A0A7G9GSA2</accession>
<sequence length="143" mass="16075">MIDYKEITFDTTAYNELVPISKEIKECIENSQVKNGIIYIITKHTTTGITVNENLECLSDDILKQLSMMFPEDGEYYHARFLQSYGAMAGNPTGHLKAMVTGNHAVFPIINGEIKLGKAQEIYLGEFDGPQSRTVMIMMMGEK</sequence>
<protein>
    <submittedName>
        <fullName evidence="2">YjbQ family protein</fullName>
    </submittedName>
</protein>
<proteinExistence type="inferred from homology"/>
<organism evidence="2 3">
    <name type="scientific">[Eubacterium] hominis</name>
    <dbReference type="NCBI Taxonomy" id="2764325"/>
    <lineage>
        <taxon>Bacteria</taxon>
        <taxon>Bacillati</taxon>
        <taxon>Bacillota</taxon>
        <taxon>Erysipelotrichia</taxon>
        <taxon>Erysipelotrichales</taxon>
        <taxon>Erysipelotrichaceae</taxon>
        <taxon>Amedibacillus</taxon>
    </lineage>
</organism>
<dbReference type="PIRSF" id="PIRSF004681">
    <property type="entry name" value="UCP004681"/>
    <property type="match status" value="1"/>
</dbReference>
<gene>
    <name evidence="2" type="ORF">H9Q80_07010</name>
</gene>